<dbReference type="PROSITE" id="PS51078">
    <property type="entry name" value="ICLR_ED"/>
    <property type="match status" value="2"/>
</dbReference>
<evidence type="ECO:0000256" key="1">
    <source>
        <dbReference type="ARBA" id="ARBA00023015"/>
    </source>
</evidence>
<keyword evidence="2" id="KW-0238">DNA-binding</keyword>
<proteinExistence type="predicted"/>
<keyword evidence="7" id="KW-1185">Reference proteome</keyword>
<evidence type="ECO:0000259" key="4">
    <source>
        <dbReference type="PROSITE" id="PS51077"/>
    </source>
</evidence>
<name>A0A5S4GMN0_9ACTN</name>
<dbReference type="EMBL" id="VCKX01000048">
    <property type="protein sequence ID" value="TMR34167.1"/>
    <property type="molecule type" value="Genomic_DNA"/>
</dbReference>
<keyword evidence="3" id="KW-0804">Transcription</keyword>
<dbReference type="OrthoDB" id="9807558at2"/>
<dbReference type="InterPro" id="IPR036390">
    <property type="entry name" value="WH_DNA-bd_sf"/>
</dbReference>
<evidence type="ECO:0000256" key="3">
    <source>
        <dbReference type="ARBA" id="ARBA00023163"/>
    </source>
</evidence>
<sequence length="545" mass="55940">MEAAGTLERGLTVLRVLAAGPEPAAGGPDAAAAPVRAADVVRASGRRARATDLVRATGLARSTVDRVLATLVHLGYVRAEGRDVLLAPRLMELGEAYLACGGLRDVLAPAAERLARELDESVSLAVQDGDGVRFIAQFARRRTMSIVFRVGDLLPAARCAAGLALLDPDAPWAEDDQLVEPGLIAVALPVRDRDGTAVCALSVVSHTSRHTIAGLVAHALPRMREAVAAMEATLATPPDARSGAAPGVHAASDLHAAGERAATAAMATAAAVAGTGVAAEPGDGRLQSLARGLAVLVALGSARGGATLADASRVTGLPRATVRRAVQALERLGYAAADGSRFVLLPKVLELGYAHLSGLTLREIVQPHLADLVGRIHESASAAVLSGDDVLYVARVPTVSIMSVNITVGTRFPAYATSMGRVLLAGRPAERLAAIAPLPLTRHTITSHEDLAAAVSRAAADGYALVDQELEEGVRSIAVPVRAGDGRVVAAVNVATHASRAAAADLLSDVLPELRQAAARIEADLAHVPGAVPDDSAPERLAATW</sequence>
<dbReference type="RefSeq" id="WP_138690848.1">
    <property type="nucleotide sequence ID" value="NZ_JBHSAZ010000107.1"/>
</dbReference>
<evidence type="ECO:0000313" key="6">
    <source>
        <dbReference type="EMBL" id="TMR34167.1"/>
    </source>
</evidence>
<dbReference type="PROSITE" id="PS51077">
    <property type="entry name" value="HTH_ICLR"/>
    <property type="match status" value="2"/>
</dbReference>
<dbReference type="GO" id="GO:0045892">
    <property type="term" value="P:negative regulation of DNA-templated transcription"/>
    <property type="evidence" value="ECO:0007669"/>
    <property type="project" value="TreeGrafter"/>
</dbReference>
<evidence type="ECO:0000259" key="5">
    <source>
        <dbReference type="PROSITE" id="PS51078"/>
    </source>
</evidence>
<feature type="domain" description="HTH iclR-type" evidence="4">
    <location>
        <begin position="4"/>
        <end position="95"/>
    </location>
</feature>
<evidence type="ECO:0000313" key="7">
    <source>
        <dbReference type="Proteomes" id="UP000306628"/>
    </source>
</evidence>
<reference evidence="6 7" key="1">
    <citation type="submission" date="2019-05" db="EMBL/GenBank/DDBJ databases">
        <title>Draft genome sequence of Nonomuraea zeae DSM 100528.</title>
        <authorList>
            <person name="Saricaoglu S."/>
            <person name="Isik K."/>
        </authorList>
    </citation>
    <scope>NUCLEOTIDE SEQUENCE [LARGE SCALE GENOMIC DNA]</scope>
    <source>
        <strain evidence="6 7">DSM 100528</strain>
    </source>
</reference>
<dbReference type="SMART" id="SM00346">
    <property type="entry name" value="HTH_ICLR"/>
    <property type="match status" value="2"/>
</dbReference>
<feature type="domain" description="IclR-ED" evidence="5">
    <location>
        <begin position="347"/>
        <end position="527"/>
    </location>
</feature>
<dbReference type="InterPro" id="IPR029016">
    <property type="entry name" value="GAF-like_dom_sf"/>
</dbReference>
<comment type="caution">
    <text evidence="6">The sequence shown here is derived from an EMBL/GenBank/DDBJ whole genome shotgun (WGS) entry which is preliminary data.</text>
</comment>
<dbReference type="PANTHER" id="PTHR30136">
    <property type="entry name" value="HELIX-TURN-HELIX TRANSCRIPTIONAL REGULATOR, ICLR FAMILY"/>
    <property type="match status" value="1"/>
</dbReference>
<feature type="domain" description="IclR-ED" evidence="5">
    <location>
        <begin position="89"/>
        <end position="299"/>
    </location>
</feature>
<accession>A0A5S4GMN0</accession>
<dbReference type="SUPFAM" id="SSF55781">
    <property type="entry name" value="GAF domain-like"/>
    <property type="match status" value="2"/>
</dbReference>
<dbReference type="Gene3D" id="1.10.10.10">
    <property type="entry name" value="Winged helix-like DNA-binding domain superfamily/Winged helix DNA-binding domain"/>
    <property type="match status" value="2"/>
</dbReference>
<dbReference type="Proteomes" id="UP000306628">
    <property type="component" value="Unassembled WGS sequence"/>
</dbReference>
<gene>
    <name evidence="6" type="ORF">ETD85_17855</name>
</gene>
<dbReference type="InterPro" id="IPR050707">
    <property type="entry name" value="HTH_MetabolicPath_Reg"/>
</dbReference>
<dbReference type="InterPro" id="IPR005471">
    <property type="entry name" value="Tscrpt_reg_IclR_N"/>
</dbReference>
<organism evidence="6 7">
    <name type="scientific">Nonomuraea zeae</name>
    <dbReference type="NCBI Taxonomy" id="1642303"/>
    <lineage>
        <taxon>Bacteria</taxon>
        <taxon>Bacillati</taxon>
        <taxon>Actinomycetota</taxon>
        <taxon>Actinomycetes</taxon>
        <taxon>Streptosporangiales</taxon>
        <taxon>Streptosporangiaceae</taxon>
        <taxon>Nonomuraea</taxon>
    </lineage>
</organism>
<dbReference type="PANTHER" id="PTHR30136:SF34">
    <property type="entry name" value="TRANSCRIPTIONAL REGULATOR"/>
    <property type="match status" value="1"/>
</dbReference>
<dbReference type="InterPro" id="IPR014757">
    <property type="entry name" value="Tscrpt_reg_IclR_C"/>
</dbReference>
<feature type="domain" description="HTH iclR-type" evidence="4">
    <location>
        <begin position="286"/>
        <end position="346"/>
    </location>
</feature>
<dbReference type="SUPFAM" id="SSF46785">
    <property type="entry name" value="Winged helix' DNA-binding domain"/>
    <property type="match status" value="2"/>
</dbReference>
<dbReference type="AlphaFoldDB" id="A0A5S4GMN0"/>
<dbReference type="InterPro" id="IPR036388">
    <property type="entry name" value="WH-like_DNA-bd_sf"/>
</dbReference>
<keyword evidence="1" id="KW-0805">Transcription regulation</keyword>
<dbReference type="Gene3D" id="3.30.450.40">
    <property type="match status" value="3"/>
</dbReference>
<evidence type="ECO:0000256" key="2">
    <source>
        <dbReference type="ARBA" id="ARBA00023125"/>
    </source>
</evidence>
<dbReference type="GO" id="GO:0003677">
    <property type="term" value="F:DNA binding"/>
    <property type="evidence" value="ECO:0007669"/>
    <property type="project" value="UniProtKB-KW"/>
</dbReference>
<protein>
    <submittedName>
        <fullName evidence="6">IclR family transcriptional regulator</fullName>
    </submittedName>
</protein>
<dbReference type="GO" id="GO:0003700">
    <property type="term" value="F:DNA-binding transcription factor activity"/>
    <property type="evidence" value="ECO:0007669"/>
    <property type="project" value="TreeGrafter"/>
</dbReference>
<dbReference type="Pfam" id="PF09339">
    <property type="entry name" value="HTH_IclR"/>
    <property type="match status" value="2"/>
</dbReference>
<dbReference type="Pfam" id="PF01614">
    <property type="entry name" value="IclR_C"/>
    <property type="match status" value="2"/>
</dbReference>